<proteinExistence type="inferred from homology"/>
<dbReference type="GO" id="GO:0003676">
    <property type="term" value="F:nucleic acid binding"/>
    <property type="evidence" value="ECO:0007669"/>
    <property type="project" value="InterPro"/>
</dbReference>
<keyword evidence="4" id="KW-1185">Reference proteome</keyword>
<dbReference type="InParanoid" id="A0A132B9J1"/>
<dbReference type="Gene3D" id="3.30.420.10">
    <property type="entry name" value="Ribonuclease H-like superfamily/Ribonuclease H"/>
    <property type="match status" value="1"/>
</dbReference>
<dbReference type="STRING" id="149040.A0A132B9J1"/>
<comment type="similarity">
    <text evidence="1">Belongs to the RNase H family.</text>
</comment>
<organism evidence="3 4">
    <name type="scientific">Mollisia scopiformis</name>
    <name type="common">Conifer needle endophyte fungus</name>
    <name type="synonym">Phialocephala scopiformis</name>
    <dbReference type="NCBI Taxonomy" id="149040"/>
    <lineage>
        <taxon>Eukaryota</taxon>
        <taxon>Fungi</taxon>
        <taxon>Dikarya</taxon>
        <taxon>Ascomycota</taxon>
        <taxon>Pezizomycotina</taxon>
        <taxon>Leotiomycetes</taxon>
        <taxon>Helotiales</taxon>
        <taxon>Mollisiaceae</taxon>
        <taxon>Mollisia</taxon>
    </lineage>
</organism>
<dbReference type="Pfam" id="PF00075">
    <property type="entry name" value="RNase_H"/>
    <property type="match status" value="1"/>
</dbReference>
<dbReference type="InterPro" id="IPR050092">
    <property type="entry name" value="RNase_H"/>
</dbReference>
<dbReference type="InterPro" id="IPR036397">
    <property type="entry name" value="RNaseH_sf"/>
</dbReference>
<sequence length="234" mass="26081">MKDEFDSRDIGQALRKVCIRGRAPGTRKVRPRRGLQTSRIAKRQPVTIPKTTRTFNIEQHGAKAYNDPTSNLRRLESDPASLVVAVHGCCSANALSSARASYGVFVSEYALNLNRNGTVPDPFMQTSQSAELYATMKALDVVHDLIIAGEDLSHVVIKTISSYLEKGLSSFIWKWASNGFKNTEGRPVVNGRAFRFLHERVVLLEKEYGTRVSFCLVRKDQNVQAGELAREALN</sequence>
<dbReference type="GO" id="GO:0004523">
    <property type="term" value="F:RNA-DNA hybrid ribonuclease activity"/>
    <property type="evidence" value="ECO:0007669"/>
    <property type="project" value="InterPro"/>
</dbReference>
<dbReference type="PANTHER" id="PTHR10642">
    <property type="entry name" value="RIBONUCLEASE H1"/>
    <property type="match status" value="1"/>
</dbReference>
<dbReference type="GO" id="GO:0043137">
    <property type="term" value="P:DNA replication, removal of RNA primer"/>
    <property type="evidence" value="ECO:0007669"/>
    <property type="project" value="TreeGrafter"/>
</dbReference>
<dbReference type="SUPFAM" id="SSF53098">
    <property type="entry name" value="Ribonuclease H-like"/>
    <property type="match status" value="1"/>
</dbReference>
<dbReference type="Proteomes" id="UP000070700">
    <property type="component" value="Unassembled WGS sequence"/>
</dbReference>
<dbReference type="AlphaFoldDB" id="A0A132B9J1"/>
<reference evidence="3 4" key="1">
    <citation type="submission" date="2015-10" db="EMBL/GenBank/DDBJ databases">
        <title>Full genome of DAOMC 229536 Phialocephala scopiformis, a fungal endophyte of spruce producing the potent anti-insectan compound rugulosin.</title>
        <authorList>
            <consortium name="DOE Joint Genome Institute"/>
            <person name="Walker A.K."/>
            <person name="Frasz S.L."/>
            <person name="Seifert K.A."/>
            <person name="Miller J.D."/>
            <person name="Mondo S.J."/>
            <person name="Labutti K."/>
            <person name="Lipzen A."/>
            <person name="Dockter R."/>
            <person name="Kennedy M."/>
            <person name="Grigoriev I.V."/>
            <person name="Spatafora J.W."/>
        </authorList>
    </citation>
    <scope>NUCLEOTIDE SEQUENCE [LARGE SCALE GENOMIC DNA]</scope>
    <source>
        <strain evidence="3 4">CBS 120377</strain>
    </source>
</reference>
<dbReference type="InterPro" id="IPR002156">
    <property type="entry name" value="RNaseH_domain"/>
</dbReference>
<dbReference type="OrthoDB" id="245563at2759"/>
<dbReference type="InterPro" id="IPR012337">
    <property type="entry name" value="RNaseH-like_sf"/>
</dbReference>
<dbReference type="KEGG" id="psco:LY89DRAFT_658090"/>
<evidence type="ECO:0000256" key="1">
    <source>
        <dbReference type="ARBA" id="ARBA00005300"/>
    </source>
</evidence>
<evidence type="ECO:0000259" key="2">
    <source>
        <dbReference type="PROSITE" id="PS50879"/>
    </source>
</evidence>
<feature type="domain" description="RNase H type-1" evidence="2">
    <location>
        <begin position="78"/>
        <end position="234"/>
    </location>
</feature>
<protein>
    <recommendedName>
        <fullName evidence="2">RNase H type-1 domain-containing protein</fullName>
    </recommendedName>
</protein>
<dbReference type="PROSITE" id="PS50879">
    <property type="entry name" value="RNASE_H_1"/>
    <property type="match status" value="1"/>
</dbReference>
<gene>
    <name evidence="3" type="ORF">LY89DRAFT_658090</name>
</gene>
<accession>A0A132B9J1</accession>
<evidence type="ECO:0000313" key="4">
    <source>
        <dbReference type="Proteomes" id="UP000070700"/>
    </source>
</evidence>
<evidence type="ECO:0000313" key="3">
    <source>
        <dbReference type="EMBL" id="KUJ09031.1"/>
    </source>
</evidence>
<dbReference type="GeneID" id="28822185"/>
<dbReference type="PANTHER" id="PTHR10642:SF24">
    <property type="entry name" value="RNASE H DOMAIN-CONTAINING PROTEIN"/>
    <property type="match status" value="1"/>
</dbReference>
<dbReference type="EMBL" id="KQ947433">
    <property type="protein sequence ID" value="KUJ09031.1"/>
    <property type="molecule type" value="Genomic_DNA"/>
</dbReference>
<dbReference type="RefSeq" id="XP_018063386.1">
    <property type="nucleotide sequence ID" value="XM_018212459.1"/>
</dbReference>
<name>A0A132B9J1_MOLSC</name>